<sequence>MEYKVMRPHQGDKWYDVGDTRDAKPNSVAHLVASGTLVDPSDNDGAAQSEGEKSEPTVENKSDTPASNKAQKPENAKAT</sequence>
<feature type="compositionally biased region" description="Basic and acidic residues" evidence="1">
    <location>
        <begin position="50"/>
        <end position="62"/>
    </location>
</feature>
<feature type="region of interest" description="Disordered" evidence="1">
    <location>
        <begin position="34"/>
        <end position="79"/>
    </location>
</feature>
<feature type="region of interest" description="Disordered" evidence="1">
    <location>
        <begin position="1"/>
        <end position="20"/>
    </location>
</feature>
<evidence type="ECO:0000256" key="1">
    <source>
        <dbReference type="SAM" id="MobiDB-lite"/>
    </source>
</evidence>
<dbReference type="Proteomes" id="UP000244898">
    <property type="component" value="Unassembled WGS sequence"/>
</dbReference>
<accession>A0A2R8C5B3</accession>
<keyword evidence="3" id="KW-1185">Reference proteome</keyword>
<organism evidence="2 3">
    <name type="scientific">Falsiruegeria mediterranea M17</name>
    <dbReference type="NCBI Taxonomy" id="1200281"/>
    <lineage>
        <taxon>Bacteria</taxon>
        <taxon>Pseudomonadati</taxon>
        <taxon>Pseudomonadota</taxon>
        <taxon>Alphaproteobacteria</taxon>
        <taxon>Rhodobacterales</taxon>
        <taxon>Roseobacteraceae</taxon>
        <taxon>Falsiruegeria</taxon>
    </lineage>
</organism>
<proteinExistence type="predicted"/>
<dbReference type="EMBL" id="ONZG01000002">
    <property type="protein sequence ID" value="SPJ27629.1"/>
    <property type="molecule type" value="Genomic_DNA"/>
</dbReference>
<dbReference type="RefSeq" id="WP_108785891.1">
    <property type="nucleotide sequence ID" value="NZ_ONZG01000002.1"/>
</dbReference>
<dbReference type="AlphaFoldDB" id="A0A2R8C5B3"/>
<protein>
    <submittedName>
        <fullName evidence="2">Uncharacterized protein</fullName>
    </submittedName>
</protein>
<evidence type="ECO:0000313" key="3">
    <source>
        <dbReference type="Proteomes" id="UP000244898"/>
    </source>
</evidence>
<evidence type="ECO:0000313" key="2">
    <source>
        <dbReference type="EMBL" id="SPJ27629.1"/>
    </source>
</evidence>
<reference evidence="3" key="1">
    <citation type="submission" date="2018-03" db="EMBL/GenBank/DDBJ databases">
        <authorList>
            <person name="Rodrigo-Torres L."/>
            <person name="Arahal R. D."/>
            <person name="Lucena T."/>
        </authorList>
    </citation>
    <scope>NUCLEOTIDE SEQUENCE [LARGE SCALE GENOMIC DNA]</scope>
    <source>
        <strain evidence="3">CECT 7615</strain>
    </source>
</reference>
<name>A0A2R8C5B3_9RHOB</name>
<dbReference type="OrthoDB" id="6699603at2"/>
<gene>
    <name evidence="2" type="ORF">TRM7615_01119</name>
</gene>